<reference evidence="8" key="1">
    <citation type="journal article" date="2019" name="Microorganisms">
        <title>DNA Damage Response Pathways in Dinoflagellates.</title>
        <authorList>
            <person name="Li C."/>
            <person name="Wong J."/>
        </authorList>
    </citation>
    <scope>NUCLEOTIDE SEQUENCE</scope>
</reference>
<dbReference type="SUPFAM" id="SSF51197">
    <property type="entry name" value="Clavaminate synthase-like"/>
    <property type="match status" value="1"/>
</dbReference>
<protein>
    <submittedName>
        <fullName evidence="8">Nucleic acid dioxygenase ALKB</fullName>
    </submittedName>
</protein>
<dbReference type="GO" id="GO:0035513">
    <property type="term" value="P:oxidative RNA demethylation"/>
    <property type="evidence" value="ECO:0007669"/>
    <property type="project" value="TreeGrafter"/>
</dbReference>
<dbReference type="GO" id="GO:0008198">
    <property type="term" value="F:ferrous iron binding"/>
    <property type="evidence" value="ECO:0007669"/>
    <property type="project" value="TreeGrafter"/>
</dbReference>
<dbReference type="Gene3D" id="2.60.120.590">
    <property type="entry name" value="Alpha-ketoglutarate-dependent dioxygenase AlkB-like"/>
    <property type="match status" value="1"/>
</dbReference>
<accession>A0A516AG50</accession>
<keyword evidence="4 5" id="KW-0408">Iron</keyword>
<evidence type="ECO:0000256" key="6">
    <source>
        <dbReference type="SAM" id="MobiDB-lite"/>
    </source>
</evidence>
<dbReference type="InterPro" id="IPR037151">
    <property type="entry name" value="AlkB-like_sf"/>
</dbReference>
<evidence type="ECO:0000313" key="8">
    <source>
        <dbReference type="EMBL" id="QDO16290.1"/>
    </source>
</evidence>
<keyword evidence="3" id="KW-0560">Oxidoreductase</keyword>
<evidence type="ECO:0000256" key="2">
    <source>
        <dbReference type="ARBA" id="ARBA00022964"/>
    </source>
</evidence>
<dbReference type="GO" id="GO:0035515">
    <property type="term" value="F:oxidative RNA demethylase activity"/>
    <property type="evidence" value="ECO:0007669"/>
    <property type="project" value="TreeGrafter"/>
</dbReference>
<keyword evidence="2 8" id="KW-0223">Dioxygenase</keyword>
<dbReference type="GO" id="GO:0005737">
    <property type="term" value="C:cytoplasm"/>
    <property type="evidence" value="ECO:0007669"/>
    <property type="project" value="TreeGrafter"/>
</dbReference>
<evidence type="ECO:0000259" key="7">
    <source>
        <dbReference type="PROSITE" id="PS51471"/>
    </source>
</evidence>
<evidence type="ECO:0000256" key="4">
    <source>
        <dbReference type="ARBA" id="ARBA00023004"/>
    </source>
</evidence>
<feature type="binding site" evidence="5">
    <location>
        <position position="308"/>
    </location>
    <ligand>
        <name>Fe cation</name>
        <dbReference type="ChEBI" id="CHEBI:24875"/>
        <note>catalytic</note>
    </ligand>
</feature>
<evidence type="ECO:0000256" key="1">
    <source>
        <dbReference type="ARBA" id="ARBA00022723"/>
    </source>
</evidence>
<sequence length="403" mass="41911">MSTSSLPDSPASRSMACEGRNMESTGGRDVYGEVEALWRRVRDYESLCQGAHASAAWRLDLLEEPKTDPRCIALEGSPVEAYAVKGTAAGDGVFVCPGALAIEQQQGLLFSLLTEWALPPNRSNLWPSPSGGEAKAEAEAKASVGEVLRQSLAGFLAAGGACAGACASASGSGALVIERLRWVTLGQQYNWATRAYLPNGEAPPLPQALRALAEAAAAAVPLPPGAAVQSFEAAICNLYHAARRPSDRLGGHRDDVEPEAASPLVGLSLGLPCVFLLGGEARSARPTPLLLRGGSVLVLAGAARHAVHGVPTVLVPPRLQLRGRVPRPSPPGALASHAGVYCPWAPGEAGEGPDQRGHLAAGRLPGLEAVEEEISGLDGPQRAALQWLLTRARVSFSIRSVGR</sequence>
<feature type="domain" description="Fe2OG dioxygenase" evidence="7">
    <location>
        <begin position="230"/>
        <end position="327"/>
    </location>
</feature>
<dbReference type="InterPro" id="IPR004574">
    <property type="entry name" value="Alkb"/>
</dbReference>
<organism evidence="8">
    <name type="scientific">Lingulaulax polyedra</name>
    <name type="common">Dinoflagellate</name>
    <name type="synonym">Lingulodinium polyedra</name>
    <dbReference type="NCBI Taxonomy" id="160621"/>
    <lineage>
        <taxon>Eukaryota</taxon>
        <taxon>Sar</taxon>
        <taxon>Alveolata</taxon>
        <taxon>Dinophyceae</taxon>
        <taxon>Gonyaulacales</taxon>
        <taxon>Lingulodiniaceae</taxon>
        <taxon>Lingulaulax</taxon>
    </lineage>
</organism>
<feature type="binding site" evidence="5">
    <location>
        <position position="252"/>
    </location>
    <ligand>
        <name>Fe cation</name>
        <dbReference type="ChEBI" id="CHEBI:24875"/>
        <note>catalytic</note>
    </ligand>
</feature>
<proteinExistence type="evidence at transcript level"/>
<dbReference type="PANTHER" id="PTHR16557">
    <property type="entry name" value="ALKYLATED DNA REPAIR PROTEIN ALKB-RELATED"/>
    <property type="match status" value="1"/>
</dbReference>
<keyword evidence="1 5" id="KW-0479">Metal-binding</keyword>
<dbReference type="Pfam" id="PF13532">
    <property type="entry name" value="2OG-FeII_Oxy_2"/>
    <property type="match status" value="1"/>
</dbReference>
<evidence type="ECO:0000256" key="5">
    <source>
        <dbReference type="PIRSR" id="PIRSR604574-2"/>
    </source>
</evidence>
<evidence type="ECO:0000256" key="3">
    <source>
        <dbReference type="ARBA" id="ARBA00023002"/>
    </source>
</evidence>
<dbReference type="GO" id="GO:0035516">
    <property type="term" value="F:broad specificity oxidative DNA demethylase activity"/>
    <property type="evidence" value="ECO:0007669"/>
    <property type="project" value="TreeGrafter"/>
</dbReference>
<dbReference type="EMBL" id="MN125823">
    <property type="protein sequence ID" value="QDO16290.1"/>
    <property type="molecule type" value="mRNA"/>
</dbReference>
<dbReference type="PANTHER" id="PTHR16557:SF11">
    <property type="entry name" value="ALPHA-KETOGLUTARATE-DEPENDENT DIOXYGENASE ALKB"/>
    <property type="match status" value="1"/>
</dbReference>
<feature type="region of interest" description="Disordered" evidence="6">
    <location>
        <begin position="1"/>
        <end position="26"/>
    </location>
</feature>
<dbReference type="AlphaFoldDB" id="A0A516AG50"/>
<dbReference type="InterPro" id="IPR027450">
    <property type="entry name" value="AlkB-like"/>
</dbReference>
<comment type="cofactor">
    <cofactor evidence="5">
        <name>Fe(2+)</name>
        <dbReference type="ChEBI" id="CHEBI:29033"/>
    </cofactor>
    <text evidence="5">Binds 1 Fe(2+) ion per subunit.</text>
</comment>
<dbReference type="PROSITE" id="PS51471">
    <property type="entry name" value="FE2OG_OXY"/>
    <property type="match status" value="1"/>
</dbReference>
<feature type="binding site" evidence="5">
    <location>
        <position position="254"/>
    </location>
    <ligand>
        <name>Fe cation</name>
        <dbReference type="ChEBI" id="CHEBI:24875"/>
        <note>catalytic</note>
    </ligand>
</feature>
<dbReference type="InterPro" id="IPR005123">
    <property type="entry name" value="Oxoglu/Fe-dep_dioxygenase_dom"/>
</dbReference>
<name>A0A516AG50_LINPO</name>